<dbReference type="GO" id="GO:0043709">
    <property type="term" value="P:cell adhesion involved in single-species biofilm formation"/>
    <property type="evidence" value="ECO:0007669"/>
    <property type="project" value="TreeGrafter"/>
</dbReference>
<dbReference type="InterPro" id="IPR050263">
    <property type="entry name" value="Bact_Fimbrial_Adh_Pro"/>
</dbReference>
<evidence type="ECO:0000256" key="2">
    <source>
        <dbReference type="ARBA" id="ARBA00006671"/>
    </source>
</evidence>
<proteinExistence type="inferred from homology"/>
<dbReference type="PANTHER" id="PTHR33420:SF3">
    <property type="entry name" value="FIMBRIAL SUBUNIT ELFA"/>
    <property type="match status" value="1"/>
</dbReference>
<comment type="subcellular location">
    <subcellularLocation>
        <location evidence="1">Fimbrium</location>
    </subcellularLocation>
</comment>
<dbReference type="InterPro" id="IPR036937">
    <property type="entry name" value="Adhesion_dom_fimbrial_sf"/>
</dbReference>
<evidence type="ECO:0000256" key="1">
    <source>
        <dbReference type="ARBA" id="ARBA00004561"/>
    </source>
</evidence>
<dbReference type="Proteomes" id="UP000234240">
    <property type="component" value="Unassembled WGS sequence"/>
</dbReference>
<sequence>MAADGQIRINGEVTSKTCEVAINGATTSALLSLDAVAIQDLKTPLRSARGTSHDASRNMRTVDVTLQNCSLPSGKSKVAVSFDSSGYADANTSTYRNILLDSVNTMDLAAKGVQIGFTKPAGTDLLMDMNTLSEPDYKDPVTSAQTFSFETHYVQTAANVADVTAGDMETVATFSLVYM</sequence>
<evidence type="ECO:0000256" key="4">
    <source>
        <dbReference type="ARBA" id="ARBA00023263"/>
    </source>
</evidence>
<reference evidence="5 6" key="1">
    <citation type="submission" date="2017-12" db="EMBL/GenBank/DDBJ databases">
        <title>Characterization of six clinical isolates of Enterochimera gen. nov., a novel genus of the Yersiniaciae family and the three species Enterochimera arupensis sp. nov., Enterochimera coloradensis sp. nov, and Enterochimera californica sp. nov.</title>
        <authorList>
            <person name="Rossi A."/>
            <person name="Fisher M."/>
        </authorList>
    </citation>
    <scope>NUCLEOTIDE SEQUENCE [LARGE SCALE GENOMIC DNA]</scope>
    <source>
        <strain evidence="6">2015-Iso6</strain>
    </source>
</reference>
<organism evidence="5 6">
    <name type="scientific">Chimaeribacter californicus</name>
    <dbReference type="NCBI Taxonomy" id="2060067"/>
    <lineage>
        <taxon>Bacteria</taxon>
        <taxon>Pseudomonadati</taxon>
        <taxon>Pseudomonadota</taxon>
        <taxon>Gammaproteobacteria</taxon>
        <taxon>Enterobacterales</taxon>
        <taxon>Yersiniaceae</taxon>
        <taxon>Chimaeribacter</taxon>
    </lineage>
</organism>
<keyword evidence="4" id="KW-0281">Fimbrium</keyword>
<dbReference type="AlphaFoldDB" id="A0A2N5EDS7"/>
<gene>
    <name evidence="5" type="ORF">CYR55_05160</name>
</gene>
<comment type="caution">
    <text evidence="5">The sequence shown here is derived from an EMBL/GenBank/DDBJ whole genome shotgun (WGS) entry which is preliminary data.</text>
</comment>
<name>A0A2N5EDS7_9GAMM</name>
<dbReference type="GO" id="GO:0009289">
    <property type="term" value="C:pilus"/>
    <property type="evidence" value="ECO:0007669"/>
    <property type="project" value="UniProtKB-SubCell"/>
</dbReference>
<evidence type="ECO:0000256" key="3">
    <source>
        <dbReference type="ARBA" id="ARBA00022729"/>
    </source>
</evidence>
<dbReference type="PANTHER" id="PTHR33420">
    <property type="entry name" value="FIMBRIAL SUBUNIT ELFA-RELATED"/>
    <property type="match status" value="1"/>
</dbReference>
<dbReference type="EMBL" id="PJZF01000003">
    <property type="protein sequence ID" value="PLR40672.1"/>
    <property type="molecule type" value="Genomic_DNA"/>
</dbReference>
<evidence type="ECO:0000313" key="6">
    <source>
        <dbReference type="Proteomes" id="UP000234240"/>
    </source>
</evidence>
<dbReference type="Gene3D" id="2.60.40.1090">
    <property type="entry name" value="Fimbrial-type adhesion domain"/>
    <property type="match status" value="1"/>
</dbReference>
<dbReference type="InterPro" id="IPR008966">
    <property type="entry name" value="Adhesion_dom_sf"/>
</dbReference>
<evidence type="ECO:0000313" key="5">
    <source>
        <dbReference type="EMBL" id="PLR40672.1"/>
    </source>
</evidence>
<evidence type="ECO:0008006" key="7">
    <source>
        <dbReference type="Google" id="ProtNLM"/>
    </source>
</evidence>
<keyword evidence="6" id="KW-1185">Reference proteome</keyword>
<dbReference type="SUPFAM" id="SSF49401">
    <property type="entry name" value="Bacterial adhesins"/>
    <property type="match status" value="1"/>
</dbReference>
<comment type="similarity">
    <text evidence="2">Belongs to the fimbrial protein family.</text>
</comment>
<keyword evidence="3" id="KW-0732">Signal</keyword>
<protein>
    <recommendedName>
        <fullName evidence="7">Type 1 fimbrial protein</fullName>
    </recommendedName>
</protein>
<accession>A0A2N5EDS7</accession>